<evidence type="ECO:0000313" key="2">
    <source>
        <dbReference type="Proteomes" id="UP000738359"/>
    </source>
</evidence>
<name>A0A9P6JDJ1_MORAP</name>
<dbReference type="OrthoDB" id="283883at2759"/>
<keyword evidence="2" id="KW-1185">Reference proteome</keyword>
<dbReference type="EMBL" id="JAAAHY010000080">
    <property type="protein sequence ID" value="KAF9967412.1"/>
    <property type="molecule type" value="Genomic_DNA"/>
</dbReference>
<evidence type="ECO:0000313" key="1">
    <source>
        <dbReference type="EMBL" id="KAF9967412.1"/>
    </source>
</evidence>
<protein>
    <submittedName>
        <fullName evidence="1">Uncharacterized protein</fullName>
    </submittedName>
</protein>
<gene>
    <name evidence="1" type="ORF">BGZ70_009659</name>
</gene>
<organism evidence="1 2">
    <name type="scientific">Mortierella alpina</name>
    <name type="common">Oleaginous fungus</name>
    <name type="synonym">Mortierella renispora</name>
    <dbReference type="NCBI Taxonomy" id="64518"/>
    <lineage>
        <taxon>Eukaryota</taxon>
        <taxon>Fungi</taxon>
        <taxon>Fungi incertae sedis</taxon>
        <taxon>Mucoromycota</taxon>
        <taxon>Mortierellomycotina</taxon>
        <taxon>Mortierellomycetes</taxon>
        <taxon>Mortierellales</taxon>
        <taxon>Mortierellaceae</taxon>
        <taxon>Mortierella</taxon>
    </lineage>
</organism>
<sequence length="68" mass="7349">MTSRMRARMILNLSSTPLTAERYLEMLAANMDLGEPCEVVSKVGSRAALEEIEALGVVFHEVPAVAAT</sequence>
<proteinExistence type="predicted"/>
<accession>A0A9P6JDJ1</accession>
<comment type="caution">
    <text evidence="1">The sequence shown here is derived from an EMBL/GenBank/DDBJ whole genome shotgun (WGS) entry which is preliminary data.</text>
</comment>
<reference evidence="1" key="1">
    <citation type="journal article" date="2020" name="Fungal Divers.">
        <title>Resolving the Mortierellaceae phylogeny through synthesis of multi-gene phylogenetics and phylogenomics.</title>
        <authorList>
            <person name="Vandepol N."/>
            <person name="Liber J."/>
            <person name="Desiro A."/>
            <person name="Na H."/>
            <person name="Kennedy M."/>
            <person name="Barry K."/>
            <person name="Grigoriev I.V."/>
            <person name="Miller A.N."/>
            <person name="O'Donnell K."/>
            <person name="Stajich J.E."/>
            <person name="Bonito G."/>
        </authorList>
    </citation>
    <scope>NUCLEOTIDE SEQUENCE</scope>
    <source>
        <strain evidence="1">CK1249</strain>
    </source>
</reference>
<dbReference type="Proteomes" id="UP000738359">
    <property type="component" value="Unassembled WGS sequence"/>
</dbReference>
<dbReference type="AlphaFoldDB" id="A0A9P6JDJ1"/>